<reference evidence="3" key="1">
    <citation type="submission" date="2023-10" db="EMBL/GenBank/DDBJ databases">
        <title>Genome assembly of Pristionchus species.</title>
        <authorList>
            <person name="Yoshida K."/>
            <person name="Sommer R.J."/>
        </authorList>
    </citation>
    <scope>NUCLEOTIDE SEQUENCE</scope>
    <source>
        <strain evidence="3">RS0144</strain>
    </source>
</reference>
<evidence type="ECO:0000313" key="3">
    <source>
        <dbReference type="EMBL" id="GMS92211.1"/>
    </source>
</evidence>
<sequence>FAVLAIIVNLMLLRIVYTSQRREIGSYRYLIATFACSDLIYTSVHWLVYPIPEMYGNSYLLSGHNLITSRFGPCLYCAVYSQAVPILTFHFLYRTFAIRSPEYLAKPKLFFAAMFVTTVAIDLDGFCVMWVLFRPDEVTLAKIAPFFAGNTSAPVVHSIETAQNHVQALYWTGETFEGPRWLNLLGAFNMMVVISATYAIVIACSHLINKYLKFQLRLGARPQSHHVRFSSTVRSAHPHLL</sequence>
<protein>
    <recommendedName>
        <fullName evidence="5">G protein-coupled receptor</fullName>
    </recommendedName>
</protein>
<feature type="transmembrane region" description="Helical" evidence="1">
    <location>
        <begin position="181"/>
        <end position="208"/>
    </location>
</feature>
<keyword evidence="1" id="KW-1133">Transmembrane helix</keyword>
<feature type="transmembrane region" description="Helical" evidence="1">
    <location>
        <begin position="29"/>
        <end position="49"/>
    </location>
</feature>
<dbReference type="AlphaFoldDB" id="A0AAV5TGK3"/>
<feature type="signal peptide" evidence="2">
    <location>
        <begin position="1"/>
        <end position="18"/>
    </location>
</feature>
<feature type="transmembrane region" description="Helical" evidence="1">
    <location>
        <begin position="109"/>
        <end position="133"/>
    </location>
</feature>
<feature type="chain" id="PRO_5043495762" description="G protein-coupled receptor" evidence="2">
    <location>
        <begin position="19"/>
        <end position="241"/>
    </location>
</feature>
<keyword evidence="1" id="KW-0812">Transmembrane</keyword>
<keyword evidence="4" id="KW-1185">Reference proteome</keyword>
<dbReference type="EMBL" id="BTSX01000004">
    <property type="protein sequence ID" value="GMS92211.1"/>
    <property type="molecule type" value="Genomic_DNA"/>
</dbReference>
<organism evidence="3 4">
    <name type="scientific">Pristionchus entomophagus</name>
    <dbReference type="NCBI Taxonomy" id="358040"/>
    <lineage>
        <taxon>Eukaryota</taxon>
        <taxon>Metazoa</taxon>
        <taxon>Ecdysozoa</taxon>
        <taxon>Nematoda</taxon>
        <taxon>Chromadorea</taxon>
        <taxon>Rhabditida</taxon>
        <taxon>Rhabditina</taxon>
        <taxon>Diplogasteromorpha</taxon>
        <taxon>Diplogasteroidea</taxon>
        <taxon>Neodiplogasteridae</taxon>
        <taxon>Pristionchus</taxon>
    </lineage>
</organism>
<evidence type="ECO:0000256" key="2">
    <source>
        <dbReference type="SAM" id="SignalP"/>
    </source>
</evidence>
<dbReference type="InterPro" id="IPR019423">
    <property type="entry name" value="7TM_GPCR_serpentine_rcpt_Srj"/>
</dbReference>
<comment type="caution">
    <text evidence="3">The sequence shown here is derived from an EMBL/GenBank/DDBJ whole genome shotgun (WGS) entry which is preliminary data.</text>
</comment>
<feature type="non-terminal residue" evidence="3">
    <location>
        <position position="241"/>
    </location>
</feature>
<keyword evidence="1" id="KW-0472">Membrane</keyword>
<dbReference type="PANTHER" id="PTHR45907">
    <property type="entry name" value="SERPENTINE RECEPTOR, CLASS J"/>
    <property type="match status" value="1"/>
</dbReference>
<evidence type="ECO:0008006" key="5">
    <source>
        <dbReference type="Google" id="ProtNLM"/>
    </source>
</evidence>
<proteinExistence type="predicted"/>
<dbReference type="InterPro" id="IPR019428">
    <property type="entry name" value="7TM_GPCR_serpentine_rcpt_Str"/>
</dbReference>
<dbReference type="Pfam" id="PF10326">
    <property type="entry name" value="7TM_GPCR_Str"/>
    <property type="match status" value="1"/>
</dbReference>
<evidence type="ECO:0000313" key="4">
    <source>
        <dbReference type="Proteomes" id="UP001432027"/>
    </source>
</evidence>
<feature type="transmembrane region" description="Helical" evidence="1">
    <location>
        <begin position="69"/>
        <end position="89"/>
    </location>
</feature>
<evidence type="ECO:0000256" key="1">
    <source>
        <dbReference type="SAM" id="Phobius"/>
    </source>
</evidence>
<feature type="non-terminal residue" evidence="3">
    <location>
        <position position="1"/>
    </location>
</feature>
<dbReference type="PANTHER" id="PTHR45907:SF16">
    <property type="entry name" value="SERPENTINE RECEPTOR, CLASS J"/>
    <property type="match status" value="1"/>
</dbReference>
<gene>
    <name evidence="3" type="ORF">PENTCL1PPCAC_14386</name>
</gene>
<keyword evidence="2" id="KW-0732">Signal</keyword>
<dbReference type="Proteomes" id="UP001432027">
    <property type="component" value="Unassembled WGS sequence"/>
</dbReference>
<accession>A0AAV5TGK3</accession>
<name>A0AAV5TGK3_9BILA</name>